<name>A0AAW0KLM7_QUESU</name>
<dbReference type="GO" id="GO:0006508">
    <property type="term" value="P:proteolysis"/>
    <property type="evidence" value="ECO:0007669"/>
    <property type="project" value="UniProtKB-KW"/>
</dbReference>
<dbReference type="InterPro" id="IPR032799">
    <property type="entry name" value="TAXi_C"/>
</dbReference>
<keyword evidence="1 4" id="KW-0645">Protease</keyword>
<dbReference type="EMBL" id="PKMF04000286">
    <property type="protein sequence ID" value="KAK7839338.1"/>
    <property type="molecule type" value="Genomic_DNA"/>
</dbReference>
<dbReference type="PANTHER" id="PTHR47967:SF60">
    <property type="entry name" value="PROTEIN ASPARTIC PROTEASE IN GUARD CELL 1-LIKE"/>
    <property type="match status" value="1"/>
</dbReference>
<comment type="caution">
    <text evidence="4">The sequence shown here is derived from an EMBL/GenBank/DDBJ whole genome shotgun (WGS) entry which is preliminary data.</text>
</comment>
<protein>
    <submittedName>
        <fullName evidence="4">Aspartyl protease family protein 2</fullName>
    </submittedName>
</protein>
<evidence type="ECO:0000259" key="3">
    <source>
        <dbReference type="PROSITE" id="PS51767"/>
    </source>
</evidence>
<dbReference type="Proteomes" id="UP000237347">
    <property type="component" value="Unassembled WGS sequence"/>
</dbReference>
<keyword evidence="5" id="KW-1185">Reference proteome</keyword>
<evidence type="ECO:0000313" key="5">
    <source>
        <dbReference type="Proteomes" id="UP000237347"/>
    </source>
</evidence>
<sequence>MPVVPEIQMIFRGAANLTLKTPNVLIDGVKGITCLAFASSGSTTNQIAIIGNHQQQTFSVAYDVSNSRIGFAADGCR</sequence>
<evidence type="ECO:0000313" key="4">
    <source>
        <dbReference type="EMBL" id="KAK7839338.1"/>
    </source>
</evidence>
<keyword evidence="2" id="KW-0378">Hydrolase</keyword>
<accession>A0AAW0KLM7</accession>
<dbReference type="Pfam" id="PF14541">
    <property type="entry name" value="TAXi_C"/>
    <property type="match status" value="1"/>
</dbReference>
<evidence type="ECO:0000256" key="2">
    <source>
        <dbReference type="ARBA" id="ARBA00022801"/>
    </source>
</evidence>
<proteinExistence type="predicted"/>
<dbReference type="GO" id="GO:0008233">
    <property type="term" value="F:peptidase activity"/>
    <property type="evidence" value="ECO:0007669"/>
    <property type="project" value="UniProtKB-KW"/>
</dbReference>
<dbReference type="AlphaFoldDB" id="A0AAW0KLM7"/>
<organism evidence="4 5">
    <name type="scientific">Quercus suber</name>
    <name type="common">Cork oak</name>
    <dbReference type="NCBI Taxonomy" id="58331"/>
    <lineage>
        <taxon>Eukaryota</taxon>
        <taxon>Viridiplantae</taxon>
        <taxon>Streptophyta</taxon>
        <taxon>Embryophyta</taxon>
        <taxon>Tracheophyta</taxon>
        <taxon>Spermatophyta</taxon>
        <taxon>Magnoliopsida</taxon>
        <taxon>eudicotyledons</taxon>
        <taxon>Gunneridae</taxon>
        <taxon>Pentapetalae</taxon>
        <taxon>rosids</taxon>
        <taxon>fabids</taxon>
        <taxon>Fagales</taxon>
        <taxon>Fagaceae</taxon>
        <taxon>Quercus</taxon>
    </lineage>
</organism>
<dbReference type="Gene3D" id="2.40.70.10">
    <property type="entry name" value="Acid Proteases"/>
    <property type="match status" value="1"/>
</dbReference>
<dbReference type="PANTHER" id="PTHR47967">
    <property type="entry name" value="OS07G0603500 PROTEIN-RELATED"/>
    <property type="match status" value="1"/>
</dbReference>
<reference evidence="4 5" key="1">
    <citation type="journal article" date="2018" name="Sci. Data">
        <title>The draft genome sequence of cork oak.</title>
        <authorList>
            <person name="Ramos A.M."/>
            <person name="Usie A."/>
            <person name="Barbosa P."/>
            <person name="Barros P.M."/>
            <person name="Capote T."/>
            <person name="Chaves I."/>
            <person name="Simoes F."/>
            <person name="Abreu I."/>
            <person name="Carrasquinho I."/>
            <person name="Faro C."/>
            <person name="Guimaraes J.B."/>
            <person name="Mendonca D."/>
            <person name="Nobrega F."/>
            <person name="Rodrigues L."/>
            <person name="Saibo N.J.M."/>
            <person name="Varela M.C."/>
            <person name="Egas C."/>
            <person name="Matos J."/>
            <person name="Miguel C.M."/>
            <person name="Oliveira M.M."/>
            <person name="Ricardo C.P."/>
            <person name="Goncalves S."/>
        </authorList>
    </citation>
    <scope>NUCLEOTIDE SEQUENCE [LARGE SCALE GENOMIC DNA]</scope>
    <source>
        <strain evidence="5">cv. HL8</strain>
    </source>
</reference>
<dbReference type="InterPro" id="IPR021109">
    <property type="entry name" value="Peptidase_aspartic_dom_sf"/>
</dbReference>
<dbReference type="PROSITE" id="PS51767">
    <property type="entry name" value="PEPTIDASE_A1"/>
    <property type="match status" value="1"/>
</dbReference>
<dbReference type="InterPro" id="IPR033121">
    <property type="entry name" value="PEPTIDASE_A1"/>
</dbReference>
<gene>
    <name evidence="4" type="primary">APF2_0</name>
    <name evidence="4" type="ORF">CFP56_018132</name>
</gene>
<evidence type="ECO:0000256" key="1">
    <source>
        <dbReference type="ARBA" id="ARBA00022670"/>
    </source>
</evidence>
<dbReference type="SUPFAM" id="SSF50630">
    <property type="entry name" value="Acid proteases"/>
    <property type="match status" value="1"/>
</dbReference>
<dbReference type="InterPro" id="IPR051708">
    <property type="entry name" value="Plant_Aspart_Prot_A1"/>
</dbReference>
<feature type="domain" description="Peptidase A1" evidence="3">
    <location>
        <begin position="1"/>
        <end position="72"/>
    </location>
</feature>